<name>A0AA36J4L2_9DINO</name>
<dbReference type="Proteomes" id="UP001178507">
    <property type="component" value="Unassembled WGS sequence"/>
</dbReference>
<evidence type="ECO:0000313" key="4">
    <source>
        <dbReference type="Proteomes" id="UP001178507"/>
    </source>
</evidence>
<sequence>MGRQWGLLAAAACACTLQGCSSDVQCFRSANQVCYKEGFEEAKASCMQNSTAGTRYAEGFDAGFKKGQADIKAEKKPSGNWSDYARNLVIDFALLILILVVIGRVEKMWYKPQDKVIWGHGAMTMAFEGPESSPGFFGRLFGPSGQTRPGNEFFPTAGVDDAYEAARRHQQH</sequence>
<keyword evidence="4" id="KW-1185">Reference proteome</keyword>
<feature type="signal peptide" evidence="2">
    <location>
        <begin position="1"/>
        <end position="22"/>
    </location>
</feature>
<feature type="transmembrane region" description="Helical" evidence="1">
    <location>
        <begin position="84"/>
        <end position="105"/>
    </location>
</feature>
<reference evidence="3" key="1">
    <citation type="submission" date="2023-08" db="EMBL/GenBank/DDBJ databases">
        <authorList>
            <person name="Chen Y."/>
            <person name="Shah S."/>
            <person name="Dougan E. K."/>
            <person name="Thang M."/>
            <person name="Chan C."/>
        </authorList>
    </citation>
    <scope>NUCLEOTIDE SEQUENCE</scope>
</reference>
<evidence type="ECO:0000313" key="3">
    <source>
        <dbReference type="EMBL" id="CAJ1398984.1"/>
    </source>
</evidence>
<keyword evidence="1" id="KW-0812">Transmembrane</keyword>
<dbReference type="EMBL" id="CAUJNA010003318">
    <property type="protein sequence ID" value="CAJ1398984.1"/>
    <property type="molecule type" value="Genomic_DNA"/>
</dbReference>
<proteinExistence type="predicted"/>
<comment type="caution">
    <text evidence="3">The sequence shown here is derived from an EMBL/GenBank/DDBJ whole genome shotgun (WGS) entry which is preliminary data.</text>
</comment>
<gene>
    <name evidence="3" type="ORF">EVOR1521_LOCUS22621</name>
</gene>
<evidence type="ECO:0008006" key="5">
    <source>
        <dbReference type="Google" id="ProtNLM"/>
    </source>
</evidence>
<dbReference type="AlphaFoldDB" id="A0AA36J4L2"/>
<organism evidence="3 4">
    <name type="scientific">Effrenium voratum</name>
    <dbReference type="NCBI Taxonomy" id="2562239"/>
    <lineage>
        <taxon>Eukaryota</taxon>
        <taxon>Sar</taxon>
        <taxon>Alveolata</taxon>
        <taxon>Dinophyceae</taxon>
        <taxon>Suessiales</taxon>
        <taxon>Symbiodiniaceae</taxon>
        <taxon>Effrenium</taxon>
    </lineage>
</organism>
<keyword evidence="1" id="KW-0472">Membrane</keyword>
<keyword evidence="1" id="KW-1133">Transmembrane helix</keyword>
<accession>A0AA36J4L2</accession>
<protein>
    <recommendedName>
        <fullName evidence="5">Lipoprotein</fullName>
    </recommendedName>
</protein>
<keyword evidence="2" id="KW-0732">Signal</keyword>
<evidence type="ECO:0000256" key="1">
    <source>
        <dbReference type="SAM" id="Phobius"/>
    </source>
</evidence>
<evidence type="ECO:0000256" key="2">
    <source>
        <dbReference type="SAM" id="SignalP"/>
    </source>
</evidence>
<dbReference type="PROSITE" id="PS51257">
    <property type="entry name" value="PROKAR_LIPOPROTEIN"/>
    <property type="match status" value="1"/>
</dbReference>
<feature type="chain" id="PRO_5041280662" description="Lipoprotein" evidence="2">
    <location>
        <begin position="23"/>
        <end position="172"/>
    </location>
</feature>